<name>A0A1V9XUA1_9ACAR</name>
<organism evidence="1 2">
    <name type="scientific">Tropilaelaps mercedesae</name>
    <dbReference type="NCBI Taxonomy" id="418985"/>
    <lineage>
        <taxon>Eukaryota</taxon>
        <taxon>Metazoa</taxon>
        <taxon>Ecdysozoa</taxon>
        <taxon>Arthropoda</taxon>
        <taxon>Chelicerata</taxon>
        <taxon>Arachnida</taxon>
        <taxon>Acari</taxon>
        <taxon>Parasitiformes</taxon>
        <taxon>Mesostigmata</taxon>
        <taxon>Gamasina</taxon>
        <taxon>Dermanyssoidea</taxon>
        <taxon>Laelapidae</taxon>
        <taxon>Tropilaelaps</taxon>
    </lineage>
</organism>
<dbReference type="Proteomes" id="UP000192247">
    <property type="component" value="Unassembled WGS sequence"/>
</dbReference>
<evidence type="ECO:0000313" key="1">
    <source>
        <dbReference type="EMBL" id="OQR77023.1"/>
    </source>
</evidence>
<protein>
    <submittedName>
        <fullName evidence="1">Uncharacterized protein</fullName>
    </submittedName>
</protein>
<keyword evidence="2" id="KW-1185">Reference proteome</keyword>
<accession>A0A1V9XUA1</accession>
<dbReference type="EMBL" id="MNPL01004039">
    <property type="protein sequence ID" value="OQR77023.1"/>
    <property type="molecule type" value="Genomic_DNA"/>
</dbReference>
<proteinExistence type="predicted"/>
<evidence type="ECO:0000313" key="2">
    <source>
        <dbReference type="Proteomes" id="UP000192247"/>
    </source>
</evidence>
<gene>
    <name evidence="1" type="ORF">BIW11_07387</name>
</gene>
<comment type="caution">
    <text evidence="1">The sequence shown here is derived from an EMBL/GenBank/DDBJ whole genome shotgun (WGS) entry which is preliminary data.</text>
</comment>
<dbReference type="AlphaFoldDB" id="A0A1V9XUA1"/>
<sequence length="37" mass="4160">MFDPRMDLVRPVDQILAKPPSLTTSQPTAKEITTTFL</sequence>
<dbReference type="InParanoid" id="A0A1V9XUA1"/>
<reference evidence="1 2" key="1">
    <citation type="journal article" date="2017" name="Gigascience">
        <title>Draft genome of the honey bee ectoparasitic mite, Tropilaelaps mercedesae, is shaped by the parasitic life history.</title>
        <authorList>
            <person name="Dong X."/>
            <person name="Armstrong S.D."/>
            <person name="Xia D."/>
            <person name="Makepeace B.L."/>
            <person name="Darby A.C."/>
            <person name="Kadowaki T."/>
        </authorList>
    </citation>
    <scope>NUCLEOTIDE SEQUENCE [LARGE SCALE GENOMIC DNA]</scope>
    <source>
        <strain evidence="1">Wuxi-XJTLU</strain>
    </source>
</reference>